<feature type="transmembrane region" description="Helical" evidence="6">
    <location>
        <begin position="709"/>
        <end position="734"/>
    </location>
</feature>
<keyword evidence="4 6" id="KW-0472">Membrane</keyword>
<evidence type="ECO:0000313" key="9">
    <source>
        <dbReference type="Proteomes" id="UP000838756"/>
    </source>
</evidence>
<dbReference type="SUPFAM" id="SSF49313">
    <property type="entry name" value="Cadherin-like"/>
    <property type="match status" value="3"/>
</dbReference>
<dbReference type="InterPro" id="IPR039808">
    <property type="entry name" value="Cadherin"/>
</dbReference>
<dbReference type="AlphaFoldDB" id="A0A8S4SJT5"/>
<evidence type="ECO:0000259" key="7">
    <source>
        <dbReference type="PROSITE" id="PS50268"/>
    </source>
</evidence>
<feature type="non-terminal residue" evidence="8">
    <location>
        <position position="1"/>
    </location>
</feature>
<dbReference type="SMART" id="SM00112">
    <property type="entry name" value="CA"/>
    <property type="match status" value="3"/>
</dbReference>
<dbReference type="GO" id="GO:0007156">
    <property type="term" value="P:homophilic cell adhesion via plasma membrane adhesion molecules"/>
    <property type="evidence" value="ECO:0007669"/>
    <property type="project" value="InterPro"/>
</dbReference>
<evidence type="ECO:0000256" key="6">
    <source>
        <dbReference type="SAM" id="Phobius"/>
    </source>
</evidence>
<comment type="subcellular location">
    <subcellularLocation>
        <location evidence="1">Membrane</location>
    </subcellularLocation>
</comment>
<feature type="domain" description="Cadherin" evidence="7">
    <location>
        <begin position="287"/>
        <end position="380"/>
    </location>
</feature>
<dbReference type="Proteomes" id="UP000838756">
    <property type="component" value="Unassembled WGS sequence"/>
</dbReference>
<protein>
    <submittedName>
        <fullName evidence="8">Jg18931 protein</fullName>
    </submittedName>
</protein>
<feature type="domain" description="Cadherin" evidence="7">
    <location>
        <begin position="28"/>
        <end position="136"/>
    </location>
</feature>
<evidence type="ECO:0000313" key="8">
    <source>
        <dbReference type="EMBL" id="CAH2269667.1"/>
    </source>
</evidence>
<evidence type="ECO:0000256" key="5">
    <source>
        <dbReference type="PROSITE-ProRule" id="PRU00043"/>
    </source>
</evidence>
<dbReference type="Gene3D" id="2.60.40.60">
    <property type="entry name" value="Cadherins"/>
    <property type="match status" value="4"/>
</dbReference>
<dbReference type="GO" id="GO:0016477">
    <property type="term" value="P:cell migration"/>
    <property type="evidence" value="ECO:0007669"/>
    <property type="project" value="TreeGrafter"/>
</dbReference>
<accession>A0A8S4SJT5</accession>
<keyword evidence="2" id="KW-0677">Repeat</keyword>
<evidence type="ECO:0000256" key="3">
    <source>
        <dbReference type="ARBA" id="ARBA00022837"/>
    </source>
</evidence>
<feature type="domain" description="Cadherin" evidence="7">
    <location>
        <begin position="145"/>
        <end position="260"/>
    </location>
</feature>
<feature type="domain" description="Cadherin" evidence="7">
    <location>
        <begin position="405"/>
        <end position="492"/>
    </location>
</feature>
<dbReference type="PROSITE" id="PS50268">
    <property type="entry name" value="CADHERIN_2"/>
    <property type="match status" value="4"/>
</dbReference>
<comment type="caution">
    <text evidence="8">The sequence shown here is derived from an EMBL/GenBank/DDBJ whole genome shotgun (WGS) entry which is preliminary data.</text>
</comment>
<keyword evidence="6" id="KW-1133">Transmembrane helix</keyword>
<dbReference type="PANTHER" id="PTHR24027">
    <property type="entry name" value="CADHERIN-23"/>
    <property type="match status" value="1"/>
</dbReference>
<dbReference type="PANTHER" id="PTHR24027:SF438">
    <property type="entry name" value="CADHERIN 23"/>
    <property type="match status" value="1"/>
</dbReference>
<dbReference type="CDD" id="cd11304">
    <property type="entry name" value="Cadherin_repeat"/>
    <property type="match status" value="3"/>
</dbReference>
<dbReference type="OrthoDB" id="6379298at2759"/>
<dbReference type="InterPro" id="IPR015919">
    <property type="entry name" value="Cadherin-like_sf"/>
</dbReference>
<evidence type="ECO:0000256" key="1">
    <source>
        <dbReference type="ARBA" id="ARBA00004370"/>
    </source>
</evidence>
<dbReference type="PRINTS" id="PR00205">
    <property type="entry name" value="CADHERIN"/>
</dbReference>
<gene>
    <name evidence="8" type="primary">jg18931</name>
    <name evidence="8" type="ORF">PAEG_LOCUS27790</name>
</gene>
<dbReference type="EMBL" id="CAKXAJ010026541">
    <property type="protein sequence ID" value="CAH2269667.1"/>
    <property type="molecule type" value="Genomic_DNA"/>
</dbReference>
<dbReference type="InterPro" id="IPR020894">
    <property type="entry name" value="Cadherin_CS"/>
</dbReference>
<keyword evidence="9" id="KW-1185">Reference proteome</keyword>
<keyword evidence="6" id="KW-0812">Transmembrane</keyword>
<dbReference type="InterPro" id="IPR002126">
    <property type="entry name" value="Cadherin-like_dom"/>
</dbReference>
<dbReference type="Pfam" id="PF00028">
    <property type="entry name" value="Cadherin"/>
    <property type="match status" value="1"/>
</dbReference>
<name>A0A8S4SJT5_9NEOP</name>
<dbReference type="GO" id="GO:0005509">
    <property type="term" value="F:calcium ion binding"/>
    <property type="evidence" value="ECO:0007669"/>
    <property type="project" value="UniProtKB-UniRule"/>
</dbReference>
<proteinExistence type="predicted"/>
<sequence>ITIQIIDTNNKIPTVRTDLFNATVYLYENATQGDEVVIVASEDLDRDEIYHTVSYQINYAVSSRLRNFFSVDLDTGRIFVDYTTDEVLDRDGEEPTHRIFLNLIDNFYTEGDGNRNQNTTEVLVVLLDVNDNAPELPSRDGLSWSVSENLSKGSRLSPYIFAPDRDEINTDNSRVGYEVANLTLLTERDIVLPDLFTAIDVYTDNMYNVSGELETLVDLKGFWGTYDIGILAYDHGEPRQESSEIYQLVIRPYNFHAPVFVFPQSGSVLRFARERAMVNARLGLVSGEFLDSIQATDEDGLEAGKVTFDISGDDEASQYFQVLANGENEGILMLQQMFTEEVKEFKVSIRATDGGTEPYPRFTEVTLRAVFVPTQGEPIFSNNIADVAFVEQEAGLTEKHELPLAVDLKNYLCADDCHSIYYSIIDGNEEGYFALDAVTNVLTLARALDRSESEIHTMRVVASNSRDVTTALPSSILTVTITVREANPRPIFTRSLYTAGISTLDSVNRELLTVQAVHSEGLPISYAIDQSSMVTDASLANVRDSAFLLNNVSGVLTLNMQPTASMHGMFEFNVIASDPDDANDTTAVKIYLISSQNRVFFMFVNALTQVESHADFIAQTFSTGFNMTCNIDQVVPATDTSGVTLDDVIEVRAHFIRDNVPVSTEVIEDLRSDTQTLRAIQTTLNTELLVLRDFVTGASPEISADTSRVVVYVLAGLSAALALLCLVLLATFIVRTRVLNRRLEALSIPKYGSQDSGLNRMGLAAPGTNKHTEKGSNPIWNEAINAPDFDAISEASDDSDLIGIEDLPQFRKDYFPTADGDSLTAVEPVATHSNNFGFNTTPFSPEFLKKQSNL</sequence>
<dbReference type="GO" id="GO:0008013">
    <property type="term" value="F:beta-catenin binding"/>
    <property type="evidence" value="ECO:0007669"/>
    <property type="project" value="TreeGrafter"/>
</dbReference>
<keyword evidence="3 5" id="KW-0106">Calcium</keyword>
<dbReference type="GO" id="GO:0016342">
    <property type="term" value="C:catenin complex"/>
    <property type="evidence" value="ECO:0007669"/>
    <property type="project" value="TreeGrafter"/>
</dbReference>
<evidence type="ECO:0000256" key="2">
    <source>
        <dbReference type="ARBA" id="ARBA00022737"/>
    </source>
</evidence>
<dbReference type="GO" id="GO:0045296">
    <property type="term" value="F:cadherin binding"/>
    <property type="evidence" value="ECO:0007669"/>
    <property type="project" value="TreeGrafter"/>
</dbReference>
<dbReference type="PROSITE" id="PS00232">
    <property type="entry name" value="CADHERIN_1"/>
    <property type="match status" value="1"/>
</dbReference>
<evidence type="ECO:0000256" key="4">
    <source>
        <dbReference type="ARBA" id="ARBA00023136"/>
    </source>
</evidence>
<reference evidence="8" key="1">
    <citation type="submission" date="2022-03" db="EMBL/GenBank/DDBJ databases">
        <authorList>
            <person name="Lindestad O."/>
        </authorList>
    </citation>
    <scope>NUCLEOTIDE SEQUENCE</scope>
</reference>
<organism evidence="8 9">
    <name type="scientific">Pararge aegeria aegeria</name>
    <dbReference type="NCBI Taxonomy" id="348720"/>
    <lineage>
        <taxon>Eukaryota</taxon>
        <taxon>Metazoa</taxon>
        <taxon>Ecdysozoa</taxon>
        <taxon>Arthropoda</taxon>
        <taxon>Hexapoda</taxon>
        <taxon>Insecta</taxon>
        <taxon>Pterygota</taxon>
        <taxon>Neoptera</taxon>
        <taxon>Endopterygota</taxon>
        <taxon>Lepidoptera</taxon>
        <taxon>Glossata</taxon>
        <taxon>Ditrysia</taxon>
        <taxon>Papilionoidea</taxon>
        <taxon>Nymphalidae</taxon>
        <taxon>Satyrinae</taxon>
        <taxon>Satyrini</taxon>
        <taxon>Parargina</taxon>
        <taxon>Pararge</taxon>
    </lineage>
</organism>